<proteinExistence type="predicted"/>
<comment type="caution">
    <text evidence="2">The sequence shown here is derived from an EMBL/GenBank/DDBJ whole genome shotgun (WGS) entry which is preliminary data.</text>
</comment>
<accession>A0A2M9EZP0</accession>
<dbReference type="Gene3D" id="1.20.120.450">
    <property type="entry name" value="dinb family like domain"/>
    <property type="match status" value="1"/>
</dbReference>
<sequence>MFPTPNFVSLAQASAGVFFRSKGILRVDRMKGDYKVNKAEILAHFRASMDWIEGMKEWEEANWRSPIAEGKWTVAEVVGHLGPWDRFFLTDRLHPILNGEALQPYPGFEQFNAQSAELARNQMKEQTIQEFLLTRKKLVDELSAVPEAKWAEPFTIGTNTTTLESYFTGLVEHDEHHFEQIRRALDLEGRWT</sequence>
<dbReference type="EMBL" id="PCGR01000002">
    <property type="protein sequence ID" value="PJK16669.1"/>
    <property type="molecule type" value="Genomic_DNA"/>
</dbReference>
<evidence type="ECO:0000313" key="3">
    <source>
        <dbReference type="Proteomes" id="UP000228680"/>
    </source>
</evidence>
<dbReference type="Pfam" id="PF12867">
    <property type="entry name" value="DinB_2"/>
    <property type="match status" value="1"/>
</dbReference>
<name>A0A2M9EZP0_9BACL</name>
<dbReference type="Proteomes" id="UP000228680">
    <property type="component" value="Unassembled WGS sequence"/>
</dbReference>
<dbReference type="OrthoDB" id="2964295at2"/>
<dbReference type="InterPro" id="IPR034660">
    <property type="entry name" value="DinB/YfiT-like"/>
</dbReference>
<keyword evidence="3" id="KW-1185">Reference proteome</keyword>
<dbReference type="InterPro" id="IPR024775">
    <property type="entry name" value="DinB-like"/>
</dbReference>
<feature type="domain" description="DinB-like" evidence="1">
    <location>
        <begin position="52"/>
        <end position="181"/>
    </location>
</feature>
<dbReference type="AlphaFoldDB" id="A0A2M9EZP0"/>
<evidence type="ECO:0000313" key="2">
    <source>
        <dbReference type="EMBL" id="PJK16669.1"/>
    </source>
</evidence>
<dbReference type="SUPFAM" id="SSF109854">
    <property type="entry name" value="DinB/YfiT-like putative metalloenzymes"/>
    <property type="match status" value="1"/>
</dbReference>
<organism evidence="2 3">
    <name type="scientific">Chryseomicrobium excrementi</name>
    <dbReference type="NCBI Taxonomy" id="2041346"/>
    <lineage>
        <taxon>Bacteria</taxon>
        <taxon>Bacillati</taxon>
        <taxon>Bacillota</taxon>
        <taxon>Bacilli</taxon>
        <taxon>Bacillales</taxon>
        <taxon>Caryophanaceae</taxon>
        <taxon>Chryseomicrobium</taxon>
    </lineage>
</organism>
<gene>
    <name evidence="2" type="ORF">CQS04_05795</name>
</gene>
<protein>
    <recommendedName>
        <fullName evidence="1">DinB-like domain-containing protein</fullName>
    </recommendedName>
</protein>
<evidence type="ECO:0000259" key="1">
    <source>
        <dbReference type="Pfam" id="PF12867"/>
    </source>
</evidence>
<reference evidence="2 3" key="1">
    <citation type="submission" date="2017-10" db="EMBL/GenBank/DDBJ databases">
        <title>Draft genome of Chryseomicrobium casticus sp. nov.</title>
        <authorList>
            <person name="Chakraborty R."/>
            <person name="Saha T."/>
        </authorList>
    </citation>
    <scope>NUCLEOTIDE SEQUENCE [LARGE SCALE GENOMIC DNA]</scope>
    <source>
        <strain evidence="2 3">ET03</strain>
    </source>
</reference>